<evidence type="ECO:0000313" key="3">
    <source>
        <dbReference type="Proteomes" id="UP000218418"/>
    </source>
</evidence>
<organism evidence="2 3">
    <name type="scientific">Calothrix parasitica NIES-267</name>
    <dbReference type="NCBI Taxonomy" id="1973488"/>
    <lineage>
        <taxon>Bacteria</taxon>
        <taxon>Bacillati</taxon>
        <taxon>Cyanobacteriota</taxon>
        <taxon>Cyanophyceae</taxon>
        <taxon>Nostocales</taxon>
        <taxon>Calotrichaceae</taxon>
        <taxon>Calothrix</taxon>
    </lineage>
</organism>
<name>A0A1Z4LK50_9CYAN</name>
<feature type="coiled-coil region" evidence="1">
    <location>
        <begin position="92"/>
        <end position="139"/>
    </location>
</feature>
<proteinExistence type="predicted"/>
<dbReference type="AlphaFoldDB" id="A0A1Z4LK50"/>
<evidence type="ECO:0000313" key="2">
    <source>
        <dbReference type="EMBL" id="BAY81606.1"/>
    </source>
</evidence>
<protein>
    <submittedName>
        <fullName evidence="2">Uncharacterized protein</fullName>
    </submittedName>
</protein>
<dbReference type="Proteomes" id="UP000218418">
    <property type="component" value="Chromosome"/>
</dbReference>
<keyword evidence="3" id="KW-1185">Reference proteome</keyword>
<dbReference type="EMBL" id="AP018227">
    <property type="protein sequence ID" value="BAY81606.1"/>
    <property type="molecule type" value="Genomic_DNA"/>
</dbReference>
<dbReference type="OrthoDB" id="490499at2"/>
<reference evidence="2 3" key="1">
    <citation type="submission" date="2017-06" db="EMBL/GenBank/DDBJ databases">
        <title>Genome sequencing of cyanobaciteial culture collection at National Institute for Environmental Studies (NIES).</title>
        <authorList>
            <person name="Hirose Y."/>
            <person name="Shimura Y."/>
            <person name="Fujisawa T."/>
            <person name="Nakamura Y."/>
            <person name="Kawachi M."/>
        </authorList>
    </citation>
    <scope>NUCLEOTIDE SEQUENCE [LARGE SCALE GENOMIC DNA]</scope>
    <source>
        <strain evidence="2 3">NIES-267</strain>
    </source>
</reference>
<accession>A0A1Z4LK50</accession>
<gene>
    <name evidence="2" type="ORF">NIES267_10830</name>
</gene>
<sequence length="304" mass="35039">MLNNFRKTFVLVAVIATLSTGCRNSKQYENLAVAGDSYTDAVDTLLEKAKELHIEASSEAILAADRGFNRTAEQYQKNAAQDEEIITTINEIKNHNRLLKEYFDKLKQLATTNAPERTKDEINGIAENLEKVSKNLEKTDFFPEKRVFLGIGDLVINSKIQGALREELEKRDKLILRELIIQQEMLKKLSGFMKIRVDIKNNAKELHFVIRPLIREEKMTYEEERNWIKERLDILQSDNRIQQLENASKVLKNFKNVFKDSVEGKITVARLNNALEDIDDFLALLEKPEKPEATQENTANTEEK</sequence>
<evidence type="ECO:0000256" key="1">
    <source>
        <dbReference type="SAM" id="Coils"/>
    </source>
</evidence>
<dbReference type="PROSITE" id="PS51257">
    <property type="entry name" value="PROKAR_LIPOPROTEIN"/>
    <property type="match status" value="1"/>
</dbReference>
<keyword evidence="1" id="KW-0175">Coiled coil</keyword>